<dbReference type="PANTHER" id="PTHR10024:SF227">
    <property type="entry name" value="SYNAPTOTAGMIN 1"/>
    <property type="match status" value="1"/>
</dbReference>
<dbReference type="CDD" id="cd00276">
    <property type="entry name" value="C2B_Synaptotagmin"/>
    <property type="match status" value="1"/>
</dbReference>
<evidence type="ECO:0000256" key="1">
    <source>
        <dbReference type="ARBA" id="ARBA00022737"/>
    </source>
</evidence>
<keyword evidence="1" id="KW-0677">Repeat</keyword>
<dbReference type="GeneID" id="100376714"/>
<dbReference type="PRINTS" id="PR00399">
    <property type="entry name" value="SYNAPTOTAGMN"/>
</dbReference>
<protein>
    <submittedName>
        <fullName evidence="4">Synaptotagmin-6-like</fullName>
    </submittedName>
</protein>
<dbReference type="InterPro" id="IPR001565">
    <property type="entry name" value="Synaptotagmin"/>
</dbReference>
<gene>
    <name evidence="4" type="primary">LOC100376714</name>
</gene>
<dbReference type="RefSeq" id="XP_006814384.1">
    <property type="nucleotide sequence ID" value="XM_006814321.1"/>
</dbReference>
<evidence type="ECO:0000259" key="2">
    <source>
        <dbReference type="PROSITE" id="PS50004"/>
    </source>
</evidence>
<dbReference type="Pfam" id="PF00168">
    <property type="entry name" value="C2"/>
    <property type="match status" value="2"/>
</dbReference>
<dbReference type="PRINTS" id="PR00360">
    <property type="entry name" value="C2DOMAIN"/>
</dbReference>
<dbReference type="PROSITE" id="PS50004">
    <property type="entry name" value="C2"/>
    <property type="match status" value="2"/>
</dbReference>
<evidence type="ECO:0000313" key="3">
    <source>
        <dbReference type="Proteomes" id="UP000694865"/>
    </source>
</evidence>
<dbReference type="Gene3D" id="2.60.40.150">
    <property type="entry name" value="C2 domain"/>
    <property type="match status" value="2"/>
</dbReference>
<reference evidence="4" key="1">
    <citation type="submission" date="2025-08" db="UniProtKB">
        <authorList>
            <consortium name="RefSeq"/>
        </authorList>
    </citation>
    <scope>IDENTIFICATION</scope>
    <source>
        <tissue evidence="4">Testes</tissue>
    </source>
</reference>
<name>A0ABM0M2Z3_SACKO</name>
<dbReference type="InterPro" id="IPR035892">
    <property type="entry name" value="C2_domain_sf"/>
</dbReference>
<keyword evidence="3" id="KW-1185">Reference proteome</keyword>
<dbReference type="SUPFAM" id="SSF49562">
    <property type="entry name" value="C2 domain (Calcium/lipid-binding domain, CaLB)"/>
    <property type="match status" value="2"/>
</dbReference>
<dbReference type="SMART" id="SM00239">
    <property type="entry name" value="C2"/>
    <property type="match status" value="2"/>
</dbReference>
<evidence type="ECO:0000313" key="4">
    <source>
        <dbReference type="RefSeq" id="XP_006814384.1"/>
    </source>
</evidence>
<proteinExistence type="predicted"/>
<dbReference type="InterPro" id="IPR000008">
    <property type="entry name" value="C2_dom"/>
</dbReference>
<sequence length="282" mass="32281">MVVMQTDKQGKAKKLGKLNFKLRYDFDKSDLIVTVMTAENLPKMDFGGSSDPYVKVFLLPDEDRKLRQTHVQRRTLNPTFNETFKFPTTFDELQEKTLVFTVYDFDKFSRHDLIGEVKVVLRDIDVSREVDVSSDLQPCTVRQAELGDLLFSLSYLPTAERLTVVIMKARNLKAMDINGSSDPYVKVSLLQDGKRLKKKKTAVRKNNRNPVWNEALVFNVPTESLKHTSLEVTVVDYDLLGHSELIGRCGVGSGFDGTGHEHWHDMLHAQRKPTAMWHTLHE</sequence>
<feature type="domain" description="C2" evidence="2">
    <location>
        <begin position="14"/>
        <end position="134"/>
    </location>
</feature>
<organism evidence="3 4">
    <name type="scientific">Saccoglossus kowalevskii</name>
    <name type="common">Acorn worm</name>
    <dbReference type="NCBI Taxonomy" id="10224"/>
    <lineage>
        <taxon>Eukaryota</taxon>
        <taxon>Metazoa</taxon>
        <taxon>Hemichordata</taxon>
        <taxon>Enteropneusta</taxon>
        <taxon>Harrimaniidae</taxon>
        <taxon>Saccoglossus</taxon>
    </lineage>
</organism>
<dbReference type="Proteomes" id="UP000694865">
    <property type="component" value="Unplaced"/>
</dbReference>
<accession>A0ABM0M2Z3</accession>
<feature type="domain" description="C2" evidence="2">
    <location>
        <begin position="145"/>
        <end position="278"/>
    </location>
</feature>
<dbReference type="PANTHER" id="PTHR10024">
    <property type="entry name" value="SYNAPTOTAGMIN"/>
    <property type="match status" value="1"/>
</dbReference>